<proteinExistence type="predicted"/>
<reference evidence="2 3" key="1">
    <citation type="submission" date="2018-08" db="EMBL/GenBank/DDBJ databases">
        <title>Draft genome of the lignicolous fungus Coniochaeta pulveracea.</title>
        <authorList>
            <person name="Borstlap C.J."/>
            <person name="De Witt R.N."/>
            <person name="Botha A."/>
            <person name="Volschenk H."/>
        </authorList>
    </citation>
    <scope>NUCLEOTIDE SEQUENCE [LARGE SCALE GENOMIC DNA]</scope>
    <source>
        <strain evidence="2 3">CAB683</strain>
    </source>
</reference>
<protein>
    <recommendedName>
        <fullName evidence="1">Aldos-2-ulose dehydratase/isomerase (AUDH) Cupin domain-containing protein</fullName>
    </recommendedName>
</protein>
<name>A0A420YKU5_9PEZI</name>
<dbReference type="OrthoDB" id="5378718at2759"/>
<feature type="domain" description="Aldos-2-ulose dehydratase/isomerase (AUDH) Cupin" evidence="1">
    <location>
        <begin position="34"/>
        <end position="218"/>
    </location>
</feature>
<gene>
    <name evidence="2" type="ORF">DL546_006151</name>
</gene>
<dbReference type="InterPro" id="IPR040887">
    <property type="entry name" value="AUDH_Cupin"/>
</dbReference>
<evidence type="ECO:0000259" key="1">
    <source>
        <dbReference type="Pfam" id="PF18637"/>
    </source>
</evidence>
<dbReference type="Proteomes" id="UP000275385">
    <property type="component" value="Unassembled WGS sequence"/>
</dbReference>
<dbReference type="Pfam" id="PF18637">
    <property type="entry name" value="AUDH_Cupin"/>
    <property type="match status" value="1"/>
</dbReference>
<dbReference type="EMBL" id="QVQW01000004">
    <property type="protein sequence ID" value="RKU48507.1"/>
    <property type="molecule type" value="Genomic_DNA"/>
</dbReference>
<dbReference type="AlphaFoldDB" id="A0A420YKU5"/>
<keyword evidence="3" id="KW-1185">Reference proteome</keyword>
<organism evidence="2 3">
    <name type="scientific">Coniochaeta pulveracea</name>
    <dbReference type="NCBI Taxonomy" id="177199"/>
    <lineage>
        <taxon>Eukaryota</taxon>
        <taxon>Fungi</taxon>
        <taxon>Dikarya</taxon>
        <taxon>Ascomycota</taxon>
        <taxon>Pezizomycotina</taxon>
        <taxon>Sordariomycetes</taxon>
        <taxon>Sordariomycetidae</taxon>
        <taxon>Coniochaetales</taxon>
        <taxon>Coniochaetaceae</taxon>
        <taxon>Coniochaeta</taxon>
    </lineage>
</organism>
<accession>A0A420YKU5</accession>
<sequence>MSYNVARYYEEPNPVVTLHLNRTPKRPAKITSKAIIPTVWDNEGLVYLTLPSEVSESSPFPLIDVANYSLAIEVHPPQSKIPISTGEGVKVLYGSIADINGPRKPLGGPPFPTLAATTSEDENLSADADLGAILLRLTPIKGTEPGSWASAGDVPVTTTFDTSGVGVEFQDLKFTKVEDLWWGGGFKDLDFYNMSGFHFRFLHDKSEIAHLQFWTAGMPPPSSPTLRC</sequence>
<dbReference type="Gene3D" id="2.60.120.990">
    <property type="match status" value="1"/>
</dbReference>
<evidence type="ECO:0000313" key="3">
    <source>
        <dbReference type="Proteomes" id="UP000275385"/>
    </source>
</evidence>
<comment type="caution">
    <text evidence="2">The sequence shown here is derived from an EMBL/GenBank/DDBJ whole genome shotgun (WGS) entry which is preliminary data.</text>
</comment>
<evidence type="ECO:0000313" key="2">
    <source>
        <dbReference type="EMBL" id="RKU48507.1"/>
    </source>
</evidence>